<proteinExistence type="predicted"/>
<reference evidence="2" key="1">
    <citation type="submission" date="2023-10" db="EMBL/GenBank/DDBJ databases">
        <title>Genome assembly of Pristionchus species.</title>
        <authorList>
            <person name="Yoshida K."/>
            <person name="Sommer R.J."/>
        </authorList>
    </citation>
    <scope>NUCLEOTIDE SEQUENCE</scope>
    <source>
        <strain evidence="2">RS0144</strain>
    </source>
</reference>
<dbReference type="Proteomes" id="UP001432027">
    <property type="component" value="Unassembled WGS sequence"/>
</dbReference>
<feature type="non-terminal residue" evidence="2">
    <location>
        <position position="157"/>
    </location>
</feature>
<organism evidence="2 3">
    <name type="scientific">Pristionchus entomophagus</name>
    <dbReference type="NCBI Taxonomy" id="358040"/>
    <lineage>
        <taxon>Eukaryota</taxon>
        <taxon>Metazoa</taxon>
        <taxon>Ecdysozoa</taxon>
        <taxon>Nematoda</taxon>
        <taxon>Chromadorea</taxon>
        <taxon>Rhabditida</taxon>
        <taxon>Rhabditina</taxon>
        <taxon>Diplogasteromorpha</taxon>
        <taxon>Diplogasteroidea</taxon>
        <taxon>Neodiplogasteridae</taxon>
        <taxon>Pristionchus</taxon>
    </lineage>
</organism>
<comment type="caution">
    <text evidence="2">The sequence shown here is derived from an EMBL/GenBank/DDBJ whole genome shotgun (WGS) entry which is preliminary data.</text>
</comment>
<accession>A0AAV5U3G7</accession>
<name>A0AAV5U3G7_9BILA</name>
<feature type="compositionally biased region" description="Basic and acidic residues" evidence="1">
    <location>
        <begin position="17"/>
        <end position="38"/>
    </location>
</feature>
<dbReference type="EMBL" id="BTSX01000005">
    <property type="protein sequence ID" value="GMT01052.1"/>
    <property type="molecule type" value="Genomic_DNA"/>
</dbReference>
<protein>
    <submittedName>
        <fullName evidence="2">Uncharacterized protein</fullName>
    </submittedName>
</protein>
<evidence type="ECO:0000313" key="3">
    <source>
        <dbReference type="Proteomes" id="UP001432027"/>
    </source>
</evidence>
<keyword evidence="3" id="KW-1185">Reference proteome</keyword>
<evidence type="ECO:0000256" key="1">
    <source>
        <dbReference type="SAM" id="MobiDB-lite"/>
    </source>
</evidence>
<gene>
    <name evidence="2" type="ORF">PENTCL1PPCAC_23225</name>
</gene>
<feature type="region of interest" description="Disordered" evidence="1">
    <location>
        <begin position="1"/>
        <end position="67"/>
    </location>
</feature>
<feature type="compositionally biased region" description="Basic and acidic residues" evidence="1">
    <location>
        <begin position="51"/>
        <end position="61"/>
    </location>
</feature>
<evidence type="ECO:0000313" key="2">
    <source>
        <dbReference type="EMBL" id="GMT01052.1"/>
    </source>
</evidence>
<dbReference type="AlphaFoldDB" id="A0AAV5U3G7"/>
<sequence>MPNTSSMGILKLINCRLMEDEEKRDASEKKKEEGKEGSENPPFDLPPYKANYEEKNEKEPDVSSSIQMERVEREIEDVYCRQIPPPQSTLIENPMRKRGRLAQLRRERQELEMNTKKNEEKKVLPVYNPYAAAFNGNMGPADKMEKIMKMREERERR</sequence>